<dbReference type="RefSeq" id="WP_027272964.1">
    <property type="nucleotide sequence ID" value="NZ_BRLH01000001.1"/>
</dbReference>
<dbReference type="Proteomes" id="UP001058124">
    <property type="component" value="Unassembled WGS sequence"/>
</dbReference>
<sequence>MSAGAEIKTLLVDVLFYASGPGCRSTAPDLSCRFYCPHLIVKGTKDYLGVRFVDGDTISLGGWGSAVVETMYGCVDYGALLLEDAEFSIVEGGNIVGEGKVIGKK</sequence>
<organism evidence="1 2">
    <name type="scientific">Leminorella grimontii</name>
    <dbReference type="NCBI Taxonomy" id="82981"/>
    <lineage>
        <taxon>Bacteria</taxon>
        <taxon>Pseudomonadati</taxon>
        <taxon>Pseudomonadota</taxon>
        <taxon>Gammaproteobacteria</taxon>
        <taxon>Enterobacterales</taxon>
        <taxon>Budviciaceae</taxon>
        <taxon>Leminorella</taxon>
    </lineage>
</organism>
<proteinExistence type="predicted"/>
<reference evidence="1" key="1">
    <citation type="submission" date="2022-06" db="EMBL/GenBank/DDBJ databases">
        <title>Draft genome sequences of Leminorella grimontii str. JCM5902.</title>
        <authorList>
            <person name="Wakabayashi Y."/>
            <person name="Kojima K."/>
        </authorList>
    </citation>
    <scope>NUCLEOTIDE SEQUENCE</scope>
    <source>
        <strain evidence="1">JCM 5902</strain>
    </source>
</reference>
<protein>
    <submittedName>
        <fullName evidence="1">Uncharacterized protein</fullName>
    </submittedName>
</protein>
<gene>
    <name evidence="1" type="ORF">SOASR030_05110</name>
</gene>
<keyword evidence="2" id="KW-1185">Reference proteome</keyword>
<comment type="caution">
    <text evidence="1">The sequence shown here is derived from an EMBL/GenBank/DDBJ whole genome shotgun (WGS) entry which is preliminary data.</text>
</comment>
<dbReference type="EMBL" id="BRLH01000001">
    <property type="protein sequence ID" value="GKX54399.1"/>
    <property type="molecule type" value="Genomic_DNA"/>
</dbReference>
<evidence type="ECO:0000313" key="2">
    <source>
        <dbReference type="Proteomes" id="UP001058124"/>
    </source>
</evidence>
<accession>A0AAV5MYB1</accession>
<dbReference type="AlphaFoldDB" id="A0AAV5MYB1"/>
<name>A0AAV5MYB1_9GAMM</name>
<evidence type="ECO:0000313" key="1">
    <source>
        <dbReference type="EMBL" id="GKX54399.1"/>
    </source>
</evidence>